<evidence type="ECO:0000313" key="2">
    <source>
        <dbReference type="Proteomes" id="UP001497453"/>
    </source>
</evidence>
<gene>
    <name evidence="1" type="ORF">GFSPODELE1_LOCUS6655</name>
</gene>
<organism evidence="1 2">
    <name type="scientific">Somion occarium</name>
    <dbReference type="NCBI Taxonomy" id="3059160"/>
    <lineage>
        <taxon>Eukaryota</taxon>
        <taxon>Fungi</taxon>
        <taxon>Dikarya</taxon>
        <taxon>Basidiomycota</taxon>
        <taxon>Agaricomycotina</taxon>
        <taxon>Agaricomycetes</taxon>
        <taxon>Polyporales</taxon>
        <taxon>Cerrenaceae</taxon>
        <taxon>Somion</taxon>
    </lineage>
</organism>
<dbReference type="InterPro" id="IPR032675">
    <property type="entry name" value="LRR_dom_sf"/>
</dbReference>
<dbReference type="EMBL" id="OZ037947">
    <property type="protein sequence ID" value="CAL1708023.1"/>
    <property type="molecule type" value="Genomic_DNA"/>
</dbReference>
<name>A0ABP1DLU9_9APHY</name>
<proteinExistence type="predicted"/>
<dbReference type="Gene3D" id="3.80.10.10">
    <property type="entry name" value="Ribonuclease Inhibitor"/>
    <property type="match status" value="1"/>
</dbReference>
<evidence type="ECO:0000313" key="1">
    <source>
        <dbReference type="EMBL" id="CAL1708023.1"/>
    </source>
</evidence>
<reference evidence="2" key="1">
    <citation type="submission" date="2024-04" db="EMBL/GenBank/DDBJ databases">
        <authorList>
            <person name="Shaw F."/>
            <person name="Minotto A."/>
        </authorList>
    </citation>
    <scope>NUCLEOTIDE SEQUENCE [LARGE SCALE GENOMIC DNA]</scope>
</reference>
<protein>
    <submittedName>
        <fullName evidence="1">Uncharacterized protein</fullName>
    </submittedName>
</protein>
<keyword evidence="2" id="KW-1185">Reference proteome</keyword>
<dbReference type="Proteomes" id="UP001497453">
    <property type="component" value="Chromosome 4"/>
</dbReference>
<sequence length="314" mass="35088">MGAGGLGPRGPDVDDDRIIPISLIHSILQELLNLRTFRLLRFNLPPLSLIPFCDRPIRRHLSELDFRSHAVSLSTLSAFLCYFDKVNHLKVHLEGCTDDIGTTASGSVSGDDPPQISRLSISGWKTYRLLRLLLTPNLTLTSLELRIVDTGPATEDTSAFIHSVGKNLEYLHITFHAYYTDVPVMNRYNISSCIKLVELSLTIVVDTNYLKNPQNSTWDRTISLLSAIPSPLNLRRLTFTLSFIGPIEFEPTSLQPYDWGLLDQTIARFRNLERVTFLGAEDGFESSLVNLGDLGDLIIKRLPILSAGGRLMVL</sequence>
<accession>A0ABP1DLU9</accession>